<feature type="signal peptide" evidence="5">
    <location>
        <begin position="1"/>
        <end position="19"/>
    </location>
</feature>
<protein>
    <submittedName>
        <fullName evidence="7">Cysteine protease family</fullName>
    </submittedName>
</protein>
<keyword evidence="7" id="KW-0645">Protease</keyword>
<feature type="transmembrane region" description="Helical" evidence="4">
    <location>
        <begin position="428"/>
        <end position="446"/>
    </location>
</feature>
<keyword evidence="7" id="KW-0378">Hydrolase</keyword>
<name>A0A0N7L7Z5_PLAHL</name>
<dbReference type="GeneID" id="36401326"/>
<dbReference type="CDD" id="cd02248">
    <property type="entry name" value="Peptidase_C1A"/>
    <property type="match status" value="1"/>
</dbReference>
<proteinExistence type="inferred from homology"/>
<keyword evidence="4" id="KW-1133">Transmembrane helix</keyword>
<reference evidence="8" key="1">
    <citation type="submission" date="2014-09" db="EMBL/GenBank/DDBJ databases">
        <authorList>
            <person name="Sharma Rahul"/>
            <person name="Thines Marco"/>
        </authorList>
    </citation>
    <scope>NUCLEOTIDE SEQUENCE [LARGE SCALE GENOMIC DNA]</scope>
</reference>
<dbReference type="PRINTS" id="PR00705">
    <property type="entry name" value="PAPAIN"/>
</dbReference>
<keyword evidence="2" id="KW-0865">Zymogen</keyword>
<keyword evidence="3" id="KW-1015">Disulfide bond</keyword>
<dbReference type="AlphaFoldDB" id="A0A0N7L7Z5"/>
<dbReference type="RefSeq" id="XP_024584820.1">
    <property type="nucleotide sequence ID" value="XM_024719530.1"/>
</dbReference>
<evidence type="ECO:0000256" key="1">
    <source>
        <dbReference type="ARBA" id="ARBA00008455"/>
    </source>
</evidence>
<dbReference type="Pfam" id="PF00112">
    <property type="entry name" value="Peptidase_C1"/>
    <property type="match status" value="1"/>
</dbReference>
<dbReference type="PANTHER" id="PTHR12411">
    <property type="entry name" value="CYSTEINE PROTEASE FAMILY C1-RELATED"/>
    <property type="match status" value="1"/>
</dbReference>
<dbReference type="InterPro" id="IPR025661">
    <property type="entry name" value="Pept_asp_AS"/>
</dbReference>
<feature type="domain" description="Peptidase C1A papain C-terminal" evidence="6">
    <location>
        <begin position="147"/>
        <end position="394"/>
    </location>
</feature>
<dbReference type="SMART" id="SM00645">
    <property type="entry name" value="Pept_C1"/>
    <property type="match status" value="1"/>
</dbReference>
<evidence type="ECO:0000259" key="6">
    <source>
        <dbReference type="SMART" id="SM00645"/>
    </source>
</evidence>
<feature type="chain" id="PRO_5018760459" evidence="5">
    <location>
        <begin position="20"/>
        <end position="495"/>
    </location>
</feature>
<dbReference type="GO" id="GO:0008234">
    <property type="term" value="F:cysteine-type peptidase activity"/>
    <property type="evidence" value="ECO:0007669"/>
    <property type="project" value="InterPro"/>
</dbReference>
<keyword evidence="5" id="KW-0732">Signal</keyword>
<keyword evidence="4" id="KW-0812">Transmembrane</keyword>
<keyword evidence="4" id="KW-0472">Membrane</keyword>
<keyword evidence="8" id="KW-1185">Reference proteome</keyword>
<dbReference type="SUPFAM" id="SSF54001">
    <property type="entry name" value="Cysteine proteinases"/>
    <property type="match status" value="1"/>
</dbReference>
<dbReference type="PROSITE" id="PS00639">
    <property type="entry name" value="THIOL_PROTEASE_HIS"/>
    <property type="match status" value="1"/>
</dbReference>
<evidence type="ECO:0000256" key="2">
    <source>
        <dbReference type="ARBA" id="ARBA00023145"/>
    </source>
</evidence>
<dbReference type="PROSITE" id="PS00139">
    <property type="entry name" value="THIOL_PROTEASE_CYS"/>
    <property type="match status" value="1"/>
</dbReference>
<comment type="similarity">
    <text evidence="1">Belongs to the peptidase C1 family.</text>
</comment>
<organism evidence="7 8">
    <name type="scientific">Plasmopara halstedii</name>
    <name type="common">Downy mildew of sunflower</name>
    <dbReference type="NCBI Taxonomy" id="4781"/>
    <lineage>
        <taxon>Eukaryota</taxon>
        <taxon>Sar</taxon>
        <taxon>Stramenopiles</taxon>
        <taxon>Oomycota</taxon>
        <taxon>Peronosporomycetes</taxon>
        <taxon>Peronosporales</taxon>
        <taxon>Peronosporaceae</taxon>
        <taxon>Plasmopara</taxon>
    </lineage>
</organism>
<dbReference type="OMA" id="RNTWGTM"/>
<dbReference type="Proteomes" id="UP000054928">
    <property type="component" value="Unassembled WGS sequence"/>
</dbReference>
<evidence type="ECO:0000313" key="7">
    <source>
        <dbReference type="EMBL" id="CEG48451.1"/>
    </source>
</evidence>
<dbReference type="InterPro" id="IPR000169">
    <property type="entry name" value="Pept_cys_AS"/>
</dbReference>
<dbReference type="InterPro" id="IPR000668">
    <property type="entry name" value="Peptidase_C1A_C"/>
</dbReference>
<accession>A0A0N7L7Z5</accession>
<dbReference type="PROSITE" id="PS00640">
    <property type="entry name" value="THIOL_PROTEASE_ASN"/>
    <property type="match status" value="1"/>
</dbReference>
<dbReference type="Gene3D" id="3.90.70.10">
    <property type="entry name" value="Cysteine proteinases"/>
    <property type="match status" value="1"/>
</dbReference>
<evidence type="ECO:0000256" key="4">
    <source>
        <dbReference type="SAM" id="Phobius"/>
    </source>
</evidence>
<evidence type="ECO:0000256" key="5">
    <source>
        <dbReference type="SAM" id="SignalP"/>
    </source>
</evidence>
<dbReference type="STRING" id="4781.A0A0N7L7Z5"/>
<sequence>MNSSLFCILRIFLLSGAMCGTTIASIQAATELELRTQQNQAQRIYLGPTRATEKLRAQAFAKTARIVDETNALHAAGLKSYYMSYNNLSDLTDEQYQAFLMSKPDKNLAERMHVKEQARETHMKRGKQVTIGFDLDPINTKEEEIEILKGLDWRTKDGGKYVTPIKNQGTCGSCWAFAGVAVIESRFAIENNVIAPLLSVEQVLSCSGELDHIQSKFYDKMTSSSEGCLGGMPFLTYSYLQLAPPHGIACEHDYPYAMATNETHPLCLSESMNVSVTWKSELSDYKVVASNEEALLRAVMTGPVTANIDAGGNGFRHYGGGIYDAQDCSNDGVEVNHAVVVVGFGETERGEKYWILRNTWGTMWGEDGYMRIARGESVEFYGPCNLYLYADYPVNLTFGPRSSTCVALARNLTPLSFQKLIELSFKQVVILGLCTVLTVIAGIALYHGTEFRYNRKEAAGEFKYKDSYARWILPSRDQLATALAQRSTQHRTANH</sequence>
<dbReference type="InterPro" id="IPR038765">
    <property type="entry name" value="Papain-like_cys_pep_sf"/>
</dbReference>
<evidence type="ECO:0000313" key="8">
    <source>
        <dbReference type="Proteomes" id="UP000054928"/>
    </source>
</evidence>
<dbReference type="Pfam" id="PF08246">
    <property type="entry name" value="Inhibitor_I29"/>
    <property type="match status" value="1"/>
</dbReference>
<dbReference type="InterPro" id="IPR025660">
    <property type="entry name" value="Pept_his_AS"/>
</dbReference>
<dbReference type="InterPro" id="IPR013201">
    <property type="entry name" value="Prot_inhib_I29"/>
</dbReference>
<dbReference type="InterPro" id="IPR039417">
    <property type="entry name" value="Peptidase_C1A_papain-like"/>
</dbReference>
<dbReference type="EMBL" id="CCYD01002939">
    <property type="protein sequence ID" value="CEG48451.1"/>
    <property type="molecule type" value="Genomic_DNA"/>
</dbReference>
<evidence type="ECO:0000256" key="3">
    <source>
        <dbReference type="ARBA" id="ARBA00023157"/>
    </source>
</evidence>
<dbReference type="OrthoDB" id="10253408at2759"/>
<dbReference type="InterPro" id="IPR013128">
    <property type="entry name" value="Peptidase_C1A"/>
</dbReference>
<dbReference type="GO" id="GO:0006508">
    <property type="term" value="P:proteolysis"/>
    <property type="evidence" value="ECO:0007669"/>
    <property type="project" value="UniProtKB-KW"/>
</dbReference>